<proteinExistence type="predicted"/>
<reference evidence="3" key="2">
    <citation type="submission" date="2016-02" db="EMBL/GenBank/DDBJ databases">
        <title>Draft genome sequence of five rapidly growing Mycobacterium species.</title>
        <authorList>
            <person name="Katahira K."/>
            <person name="Gotou Y."/>
            <person name="Iida K."/>
            <person name="Ogura Y."/>
            <person name="Hayashi T."/>
        </authorList>
    </citation>
    <scope>NUCLEOTIDE SEQUENCE [LARGE SCALE GENOMIC DNA]</scope>
    <source>
        <strain evidence="3">JCM6362</strain>
    </source>
</reference>
<dbReference type="AlphaFoldDB" id="A0A100XBC2"/>
<protein>
    <submittedName>
        <fullName evidence="2">Uncharacterized protein</fullName>
    </submittedName>
</protein>
<comment type="caution">
    <text evidence="2">The sequence shown here is derived from an EMBL/GenBank/DDBJ whole genome shotgun (WGS) entry which is preliminary data.</text>
</comment>
<name>A0A100XBC2_MYCTH</name>
<gene>
    <name evidence="2" type="ORF">RMCT_0274</name>
</gene>
<evidence type="ECO:0000313" key="2">
    <source>
        <dbReference type="EMBL" id="GAT13303.1"/>
    </source>
</evidence>
<dbReference type="STRING" id="1797.RMCT_0274"/>
<feature type="region of interest" description="Disordered" evidence="1">
    <location>
        <begin position="46"/>
        <end position="70"/>
    </location>
</feature>
<dbReference type="Proteomes" id="UP000069654">
    <property type="component" value="Unassembled WGS sequence"/>
</dbReference>
<dbReference type="EMBL" id="BCTB01000002">
    <property type="protein sequence ID" value="GAT13303.1"/>
    <property type="molecule type" value="Genomic_DNA"/>
</dbReference>
<evidence type="ECO:0000313" key="3">
    <source>
        <dbReference type="Proteomes" id="UP000069654"/>
    </source>
</evidence>
<accession>A0A100XBC2</accession>
<evidence type="ECO:0000256" key="1">
    <source>
        <dbReference type="SAM" id="MobiDB-lite"/>
    </source>
</evidence>
<organism evidence="2 3">
    <name type="scientific">Mycolicibacterium thermoresistibile</name>
    <name type="common">Mycobacterium thermoresistibile</name>
    <dbReference type="NCBI Taxonomy" id="1797"/>
    <lineage>
        <taxon>Bacteria</taxon>
        <taxon>Bacillati</taxon>
        <taxon>Actinomycetota</taxon>
        <taxon>Actinomycetes</taxon>
        <taxon>Mycobacteriales</taxon>
        <taxon>Mycobacteriaceae</taxon>
        <taxon>Mycolicibacterium</taxon>
    </lineage>
</organism>
<sequence>MRQPVGPPARGLPARKLSVMRSRTAALSAVAALVAGVWLTSPWPAGAEPTIEPAEPSGEPAPQAAPAQPRTTIDADGTYAVGTDVVPGTYSSAGPVEGDVCYWKRVSSADGQADGGKILDNAMSKKPQVVQIEATDGAFVTRGCQPWRQTTAPSGEIDLPPEVDALIGKAKLRHYIDTLNRNAQAFGQVPPP</sequence>
<feature type="compositionally biased region" description="Low complexity" evidence="1">
    <location>
        <begin position="52"/>
        <end position="69"/>
    </location>
</feature>
<reference evidence="2 3" key="1">
    <citation type="journal article" date="2016" name="Genome Announc.">
        <title>Draft Genome Sequences of Five Rapidly Growing Mycobacterium Species, M. thermoresistibile, M. fortuitum subsp. acetamidolyticum, M. canariasense, M. brisbanense, and M. novocastrense.</title>
        <authorList>
            <person name="Katahira K."/>
            <person name="Ogura Y."/>
            <person name="Gotoh Y."/>
            <person name="Hayashi T."/>
        </authorList>
    </citation>
    <scope>NUCLEOTIDE SEQUENCE [LARGE SCALE GENOMIC DNA]</scope>
    <source>
        <strain evidence="2 3">JCM6362</strain>
    </source>
</reference>